<evidence type="ECO:0000313" key="9">
    <source>
        <dbReference type="Proteomes" id="UP000242310"/>
    </source>
</evidence>
<dbReference type="InterPro" id="IPR006180">
    <property type="entry name" value="3-OHacyl-CoA_DH_CS"/>
</dbReference>
<feature type="compositionally biased region" description="Basic and acidic residues" evidence="5">
    <location>
        <begin position="256"/>
        <end position="277"/>
    </location>
</feature>
<accession>A0A2P8HBL3</accession>
<feature type="domain" description="3-hydroxyacyl-CoA dehydrogenase C-terminal" evidence="6">
    <location>
        <begin position="190"/>
        <end position="286"/>
    </location>
</feature>
<dbReference type="Pfam" id="PF00725">
    <property type="entry name" value="3HCDH"/>
    <property type="match status" value="1"/>
</dbReference>
<feature type="region of interest" description="Disordered" evidence="5">
    <location>
        <begin position="256"/>
        <end position="287"/>
    </location>
</feature>
<dbReference type="InterPro" id="IPR008927">
    <property type="entry name" value="6-PGluconate_DH-like_C_sf"/>
</dbReference>
<dbReference type="GO" id="GO:0006635">
    <property type="term" value="P:fatty acid beta-oxidation"/>
    <property type="evidence" value="ECO:0007669"/>
    <property type="project" value="TreeGrafter"/>
</dbReference>
<dbReference type="GO" id="GO:0008691">
    <property type="term" value="F:3-hydroxybutyryl-CoA dehydrogenase activity"/>
    <property type="evidence" value="ECO:0007669"/>
    <property type="project" value="TreeGrafter"/>
</dbReference>
<gene>
    <name evidence="8" type="ORF">B0H94_11086</name>
</gene>
<name>A0A2P8HBL3_9BACI</name>
<dbReference type="Pfam" id="PF02737">
    <property type="entry name" value="3HCDH_N"/>
    <property type="match status" value="1"/>
</dbReference>
<dbReference type="InterPro" id="IPR022694">
    <property type="entry name" value="3-OHacyl-CoA_DH"/>
</dbReference>
<evidence type="ECO:0000256" key="4">
    <source>
        <dbReference type="PIRSR" id="PIRSR000105-1"/>
    </source>
</evidence>
<dbReference type="InterPro" id="IPR036291">
    <property type="entry name" value="NAD(P)-bd_dom_sf"/>
</dbReference>
<evidence type="ECO:0000256" key="5">
    <source>
        <dbReference type="SAM" id="MobiDB-lite"/>
    </source>
</evidence>
<dbReference type="InterPro" id="IPR013328">
    <property type="entry name" value="6PGD_dom2"/>
</dbReference>
<reference evidence="8 9" key="1">
    <citation type="submission" date="2018-03" db="EMBL/GenBank/DDBJ databases">
        <title>Genomic Encyclopedia of Type Strains, Phase III (KMG-III): the genomes of soil and plant-associated and newly described type strains.</title>
        <authorList>
            <person name="Whitman W."/>
        </authorList>
    </citation>
    <scope>NUCLEOTIDE SEQUENCE [LARGE SCALE GENOMIC DNA]</scope>
    <source>
        <strain evidence="8 9">CGMCC 1.07653</strain>
    </source>
</reference>
<protein>
    <submittedName>
        <fullName evidence="8">3-hydroxybutyryl-CoA dehydrogenase</fullName>
    </submittedName>
</protein>
<comment type="pathway">
    <text evidence="1">Lipid metabolism; butanoate metabolism.</text>
</comment>
<dbReference type="Gene3D" id="3.40.50.720">
    <property type="entry name" value="NAD(P)-binding Rossmann-like Domain"/>
    <property type="match status" value="1"/>
</dbReference>
<dbReference type="GO" id="GO:0070403">
    <property type="term" value="F:NAD+ binding"/>
    <property type="evidence" value="ECO:0007669"/>
    <property type="project" value="InterPro"/>
</dbReference>
<dbReference type="Gene3D" id="1.10.1040.10">
    <property type="entry name" value="N-(1-d-carboxylethyl)-l-norvaline Dehydrogenase, domain 2"/>
    <property type="match status" value="1"/>
</dbReference>
<dbReference type="AlphaFoldDB" id="A0A2P8HBL3"/>
<dbReference type="SUPFAM" id="SSF51735">
    <property type="entry name" value="NAD(P)-binding Rossmann-fold domains"/>
    <property type="match status" value="1"/>
</dbReference>
<evidence type="ECO:0000256" key="1">
    <source>
        <dbReference type="ARBA" id="ARBA00005086"/>
    </source>
</evidence>
<dbReference type="SUPFAM" id="SSF48179">
    <property type="entry name" value="6-phosphogluconate dehydrogenase C-terminal domain-like"/>
    <property type="match status" value="1"/>
</dbReference>
<evidence type="ECO:0000259" key="7">
    <source>
        <dbReference type="Pfam" id="PF02737"/>
    </source>
</evidence>
<dbReference type="PANTHER" id="PTHR48075">
    <property type="entry name" value="3-HYDROXYACYL-COA DEHYDROGENASE FAMILY PROTEIN"/>
    <property type="match status" value="1"/>
</dbReference>
<comment type="similarity">
    <text evidence="2">Belongs to the 3-hydroxyacyl-CoA dehydrogenase family.</text>
</comment>
<feature type="domain" description="3-hydroxyacyl-CoA dehydrogenase NAD binding" evidence="7">
    <location>
        <begin position="8"/>
        <end position="181"/>
    </location>
</feature>
<evidence type="ECO:0000256" key="2">
    <source>
        <dbReference type="ARBA" id="ARBA00009463"/>
    </source>
</evidence>
<evidence type="ECO:0000256" key="3">
    <source>
        <dbReference type="ARBA" id="ARBA00023002"/>
    </source>
</evidence>
<feature type="site" description="Important for catalytic activity" evidence="4">
    <location>
        <position position="143"/>
    </location>
</feature>
<evidence type="ECO:0000313" key="8">
    <source>
        <dbReference type="EMBL" id="PSL43610.1"/>
    </source>
</evidence>
<dbReference type="InterPro" id="IPR006176">
    <property type="entry name" value="3-OHacyl-CoA_DH_NAD-bd"/>
</dbReference>
<dbReference type="GO" id="GO:0019605">
    <property type="term" value="P:butyrate metabolic process"/>
    <property type="evidence" value="ECO:0007669"/>
    <property type="project" value="UniProtKB-UniPathway"/>
</dbReference>
<organism evidence="8 9">
    <name type="scientific">Salsuginibacillus halophilus</name>
    <dbReference type="NCBI Taxonomy" id="517424"/>
    <lineage>
        <taxon>Bacteria</taxon>
        <taxon>Bacillati</taxon>
        <taxon>Bacillota</taxon>
        <taxon>Bacilli</taxon>
        <taxon>Bacillales</taxon>
        <taxon>Bacillaceae</taxon>
        <taxon>Salsuginibacillus</taxon>
    </lineage>
</organism>
<keyword evidence="9" id="KW-1185">Reference proteome</keyword>
<dbReference type="PANTHER" id="PTHR48075:SF5">
    <property type="entry name" value="3-HYDROXYBUTYRYL-COA DEHYDROGENASE"/>
    <property type="match status" value="1"/>
</dbReference>
<dbReference type="PIRSF" id="PIRSF000105">
    <property type="entry name" value="HCDH"/>
    <property type="match status" value="1"/>
</dbReference>
<dbReference type="UniPathway" id="UPA00863"/>
<keyword evidence="3" id="KW-0560">Oxidoreductase</keyword>
<sequence length="287" mass="31194">MTAAVKRVTVVGAGAMGRQIAMLSALGGFETKLHDLDETVLSQAEHELQGRMADWEKKQKISAEAVETAFSQLTLMTSLKDAVADADVVIEAVVEKLDVKQKVFEQLDAFAPAETVLATNSSTIVNSKLAEVTNRPAQVCNMHFFYPPLVMDCVEVVKSDVTSEETAAKALAVCDAMNRSGFLLHKEIEGFVANRLLFALTNEAMALYEGGYADFEAIDAITKKALKHPLGPFELMDLSGIDVGYYAQTAVFNETGRPEDAPSPVLKEKLDRGELGRKSGKGFYTYS</sequence>
<dbReference type="Proteomes" id="UP000242310">
    <property type="component" value="Unassembled WGS sequence"/>
</dbReference>
<proteinExistence type="inferred from homology"/>
<dbReference type="EMBL" id="PYAV01000010">
    <property type="protein sequence ID" value="PSL43610.1"/>
    <property type="molecule type" value="Genomic_DNA"/>
</dbReference>
<evidence type="ECO:0000259" key="6">
    <source>
        <dbReference type="Pfam" id="PF00725"/>
    </source>
</evidence>
<dbReference type="PROSITE" id="PS00067">
    <property type="entry name" value="3HCDH"/>
    <property type="match status" value="1"/>
</dbReference>
<comment type="caution">
    <text evidence="8">The sequence shown here is derived from an EMBL/GenBank/DDBJ whole genome shotgun (WGS) entry which is preliminary data.</text>
</comment>
<dbReference type="InterPro" id="IPR006108">
    <property type="entry name" value="3HC_DH_C"/>
</dbReference>